<reference evidence="1 2" key="1">
    <citation type="journal article" date="2023" name="Nucleic Acids Res.">
        <title>The hologenome of Daphnia magna reveals possible DNA methylation and microbiome-mediated evolution of the host genome.</title>
        <authorList>
            <person name="Chaturvedi A."/>
            <person name="Li X."/>
            <person name="Dhandapani V."/>
            <person name="Marshall H."/>
            <person name="Kissane S."/>
            <person name="Cuenca-Cambronero M."/>
            <person name="Asole G."/>
            <person name="Calvet F."/>
            <person name="Ruiz-Romero M."/>
            <person name="Marangio P."/>
            <person name="Guigo R."/>
            <person name="Rago D."/>
            <person name="Mirbahai L."/>
            <person name="Eastwood N."/>
            <person name="Colbourne J.K."/>
            <person name="Zhou J."/>
            <person name="Mallon E."/>
            <person name="Orsini L."/>
        </authorList>
    </citation>
    <scope>NUCLEOTIDE SEQUENCE [LARGE SCALE GENOMIC DNA]</scope>
    <source>
        <strain evidence="1">LRV0_1</strain>
    </source>
</reference>
<comment type="caution">
    <text evidence="1">The sequence shown here is derived from an EMBL/GenBank/DDBJ whole genome shotgun (WGS) entry which is preliminary data.</text>
</comment>
<accession>A0ABR0A9U4</accession>
<gene>
    <name evidence="1" type="ORF">OUZ56_007386</name>
</gene>
<dbReference type="Proteomes" id="UP001234178">
    <property type="component" value="Unassembled WGS sequence"/>
</dbReference>
<evidence type="ECO:0000313" key="2">
    <source>
        <dbReference type="Proteomes" id="UP001234178"/>
    </source>
</evidence>
<sequence>MPPRKDGKIERKWGLGLTFDVFSQIMCSGPTFLIGWTKEFGLVYDRSVNRETFGGAKASYLDFPPFLSPSSGY</sequence>
<name>A0ABR0A9U4_9CRUS</name>
<keyword evidence="2" id="KW-1185">Reference proteome</keyword>
<evidence type="ECO:0000313" key="1">
    <source>
        <dbReference type="EMBL" id="KAK4021897.1"/>
    </source>
</evidence>
<dbReference type="EMBL" id="JAOYFB010000037">
    <property type="protein sequence ID" value="KAK4021897.1"/>
    <property type="molecule type" value="Genomic_DNA"/>
</dbReference>
<proteinExistence type="predicted"/>
<organism evidence="1 2">
    <name type="scientific">Daphnia magna</name>
    <dbReference type="NCBI Taxonomy" id="35525"/>
    <lineage>
        <taxon>Eukaryota</taxon>
        <taxon>Metazoa</taxon>
        <taxon>Ecdysozoa</taxon>
        <taxon>Arthropoda</taxon>
        <taxon>Crustacea</taxon>
        <taxon>Branchiopoda</taxon>
        <taxon>Diplostraca</taxon>
        <taxon>Cladocera</taxon>
        <taxon>Anomopoda</taxon>
        <taxon>Daphniidae</taxon>
        <taxon>Daphnia</taxon>
    </lineage>
</organism>
<protein>
    <submittedName>
        <fullName evidence="1">Uncharacterized protein</fullName>
    </submittedName>
</protein>